<evidence type="ECO:0000313" key="2">
    <source>
        <dbReference type="Proteomes" id="UP000597444"/>
    </source>
</evidence>
<dbReference type="EMBL" id="BNJK01000002">
    <property type="protein sequence ID" value="GHO98230.1"/>
    <property type="molecule type" value="Genomic_DNA"/>
</dbReference>
<dbReference type="AlphaFoldDB" id="A0A8J3N795"/>
<sequence>MQFDWFIDTVPQVIERVQQAEKRGKEEGNVEGNIEGKMEQARQDVVEVVQVRFPTLANFAQTQVASITQLTQLCKLMRDLIQASDEVAAVYLLTAKGA</sequence>
<evidence type="ECO:0000313" key="1">
    <source>
        <dbReference type="EMBL" id="GHO98230.1"/>
    </source>
</evidence>
<name>A0A8J3N795_9CHLR</name>
<reference evidence="1" key="1">
    <citation type="submission" date="2020-10" db="EMBL/GenBank/DDBJ databases">
        <title>Taxonomic study of unclassified bacteria belonging to the class Ktedonobacteria.</title>
        <authorList>
            <person name="Yabe S."/>
            <person name="Wang C.M."/>
            <person name="Zheng Y."/>
            <person name="Sakai Y."/>
            <person name="Cavaletti L."/>
            <person name="Monciardini P."/>
            <person name="Donadio S."/>
        </authorList>
    </citation>
    <scope>NUCLEOTIDE SEQUENCE</scope>
    <source>
        <strain evidence="1">ID150040</strain>
    </source>
</reference>
<protein>
    <submittedName>
        <fullName evidence="1">Uncharacterized protein</fullName>
    </submittedName>
</protein>
<accession>A0A8J3N795</accession>
<gene>
    <name evidence="1" type="ORF">KSF_082780</name>
</gene>
<dbReference type="Proteomes" id="UP000597444">
    <property type="component" value="Unassembled WGS sequence"/>
</dbReference>
<proteinExistence type="predicted"/>
<organism evidence="1 2">
    <name type="scientific">Reticulibacter mediterranei</name>
    <dbReference type="NCBI Taxonomy" id="2778369"/>
    <lineage>
        <taxon>Bacteria</taxon>
        <taxon>Bacillati</taxon>
        <taxon>Chloroflexota</taxon>
        <taxon>Ktedonobacteria</taxon>
        <taxon>Ktedonobacterales</taxon>
        <taxon>Reticulibacteraceae</taxon>
        <taxon>Reticulibacter</taxon>
    </lineage>
</organism>
<comment type="caution">
    <text evidence="1">The sequence shown here is derived from an EMBL/GenBank/DDBJ whole genome shotgun (WGS) entry which is preliminary data.</text>
</comment>
<keyword evidence="2" id="KW-1185">Reference proteome</keyword>